<name>A0A0P8ABM9_9EURY</name>
<accession>A0A0P8ABM9</accession>
<feature type="non-terminal residue" evidence="1">
    <location>
        <position position="1"/>
    </location>
</feature>
<reference evidence="1 2" key="1">
    <citation type="submission" date="2015-09" db="EMBL/GenBank/DDBJ databases">
        <title>A metagenomics-based metabolic model of nitrate-dependent anaerobic oxidation of methane by Methanoperedens-like archaea.</title>
        <authorList>
            <person name="Arshad A."/>
            <person name="Speth D.R."/>
            <person name="De Graaf R.M."/>
            <person name="Op Den Camp H.J."/>
            <person name="Jetten M.S."/>
            <person name="Welte C.U."/>
        </authorList>
    </citation>
    <scope>NUCLEOTIDE SEQUENCE [LARGE SCALE GENOMIC DNA]</scope>
</reference>
<dbReference type="EMBL" id="LKCM01000114">
    <property type="protein sequence ID" value="KPQ44070.1"/>
    <property type="molecule type" value="Genomic_DNA"/>
</dbReference>
<proteinExistence type="predicted"/>
<sequence length="26" mass="2903">KFAGIVEDFVKQLKEIGPIGSELKQE</sequence>
<evidence type="ECO:0000313" key="1">
    <source>
        <dbReference type="EMBL" id="KPQ44070.1"/>
    </source>
</evidence>
<organism evidence="1 2">
    <name type="scientific">Candidatus Methanoperedens nitratireducens</name>
    <dbReference type="NCBI Taxonomy" id="1392998"/>
    <lineage>
        <taxon>Archaea</taxon>
        <taxon>Methanobacteriati</taxon>
        <taxon>Methanobacteriota</taxon>
        <taxon>Stenosarchaea group</taxon>
        <taxon>Methanomicrobia</taxon>
        <taxon>Methanosarcinales</taxon>
        <taxon>ANME-2 cluster</taxon>
        <taxon>Candidatus Methanoperedentaceae</taxon>
        <taxon>Candidatus Methanoperedens</taxon>
    </lineage>
</organism>
<protein>
    <submittedName>
        <fullName evidence="1">Uncharacterized protein</fullName>
    </submittedName>
</protein>
<dbReference type="Proteomes" id="UP000050360">
    <property type="component" value="Unassembled WGS sequence"/>
</dbReference>
<dbReference type="AlphaFoldDB" id="A0A0P8ABM9"/>
<comment type="caution">
    <text evidence="1">The sequence shown here is derived from an EMBL/GenBank/DDBJ whole genome shotgun (WGS) entry which is preliminary data.</text>
</comment>
<gene>
    <name evidence="1" type="ORF">MPEBLZ_01374</name>
</gene>
<evidence type="ECO:0000313" key="2">
    <source>
        <dbReference type="Proteomes" id="UP000050360"/>
    </source>
</evidence>